<gene>
    <name evidence="1" type="ORF">BV898_10486</name>
</gene>
<accession>A0A1W0WJI2</accession>
<reference evidence="2" key="1">
    <citation type="submission" date="2017-01" db="EMBL/GenBank/DDBJ databases">
        <title>Comparative genomics of anhydrobiosis in the tardigrade Hypsibius dujardini.</title>
        <authorList>
            <person name="Yoshida Y."/>
            <person name="Koutsovoulos G."/>
            <person name="Laetsch D."/>
            <person name="Stevens L."/>
            <person name="Kumar S."/>
            <person name="Horikawa D."/>
            <person name="Ishino K."/>
            <person name="Komine S."/>
            <person name="Tomita M."/>
            <person name="Blaxter M."/>
            <person name="Arakawa K."/>
        </authorList>
    </citation>
    <scope>NUCLEOTIDE SEQUENCE [LARGE SCALE GENOMIC DNA]</scope>
    <source>
        <strain evidence="2">Z151</strain>
    </source>
</reference>
<dbReference type="EMBL" id="MTYJ01000090">
    <property type="protein sequence ID" value="OQV15380.1"/>
    <property type="molecule type" value="Genomic_DNA"/>
</dbReference>
<dbReference type="OrthoDB" id="42638at2759"/>
<dbReference type="Proteomes" id="UP000192578">
    <property type="component" value="Unassembled WGS sequence"/>
</dbReference>
<evidence type="ECO:0000313" key="1">
    <source>
        <dbReference type="EMBL" id="OQV15380.1"/>
    </source>
</evidence>
<organism evidence="1 2">
    <name type="scientific">Hypsibius exemplaris</name>
    <name type="common">Freshwater tardigrade</name>
    <dbReference type="NCBI Taxonomy" id="2072580"/>
    <lineage>
        <taxon>Eukaryota</taxon>
        <taxon>Metazoa</taxon>
        <taxon>Ecdysozoa</taxon>
        <taxon>Tardigrada</taxon>
        <taxon>Eutardigrada</taxon>
        <taxon>Parachela</taxon>
        <taxon>Hypsibioidea</taxon>
        <taxon>Hypsibiidae</taxon>
        <taxon>Hypsibius</taxon>
    </lineage>
</organism>
<protein>
    <submittedName>
        <fullName evidence="1">Uncharacterized protein</fullName>
    </submittedName>
</protein>
<sequence>MVYNISTPFHGPFPAVVSTFKNGNTRIKYEDGPILLRNNISFAFEVCCGKSNSSAWNSCVPWNEAPLSSITDTTVTLDTSICKQMGVQFVRYAWRNTPCPYLHCAIYSADTAL</sequence>
<keyword evidence="2" id="KW-1185">Reference proteome</keyword>
<proteinExistence type="predicted"/>
<dbReference type="AlphaFoldDB" id="A0A1W0WJI2"/>
<comment type="caution">
    <text evidence="1">The sequence shown here is derived from an EMBL/GenBank/DDBJ whole genome shotgun (WGS) entry which is preliminary data.</text>
</comment>
<name>A0A1W0WJI2_HYPEX</name>
<evidence type="ECO:0000313" key="2">
    <source>
        <dbReference type="Proteomes" id="UP000192578"/>
    </source>
</evidence>